<name>A0A7H0HH94_9BURK</name>
<dbReference type="InterPro" id="IPR007410">
    <property type="entry name" value="LpqE-like"/>
</dbReference>
<feature type="chain" id="PRO_5028851995" evidence="1">
    <location>
        <begin position="20"/>
        <end position="153"/>
    </location>
</feature>
<evidence type="ECO:0000256" key="1">
    <source>
        <dbReference type="SAM" id="SignalP"/>
    </source>
</evidence>
<protein>
    <submittedName>
        <fullName evidence="2">Copper chaperone PCu(A)C</fullName>
    </submittedName>
</protein>
<dbReference type="InterPro" id="IPR058248">
    <property type="entry name" value="Lxx211020-like"/>
</dbReference>
<keyword evidence="3" id="KW-1185">Reference proteome</keyword>
<dbReference type="KEGG" id="amon:H9L24_02785"/>
<dbReference type="PANTHER" id="PTHR36302:SF1">
    <property type="entry name" value="COPPER CHAPERONE PCU(A)C"/>
    <property type="match status" value="1"/>
</dbReference>
<dbReference type="Pfam" id="PF04314">
    <property type="entry name" value="PCuAC"/>
    <property type="match status" value="1"/>
</dbReference>
<dbReference type="EMBL" id="CP060790">
    <property type="protein sequence ID" value="QNP59910.1"/>
    <property type="molecule type" value="Genomic_DNA"/>
</dbReference>
<dbReference type="PANTHER" id="PTHR36302">
    <property type="entry name" value="BLR7088 PROTEIN"/>
    <property type="match status" value="1"/>
</dbReference>
<evidence type="ECO:0000313" key="2">
    <source>
        <dbReference type="EMBL" id="QNP59910.1"/>
    </source>
</evidence>
<dbReference type="SUPFAM" id="SSF110087">
    <property type="entry name" value="DR1885-like metal-binding protein"/>
    <property type="match status" value="1"/>
</dbReference>
<gene>
    <name evidence="2" type="ORF">H9L24_02785</name>
</gene>
<dbReference type="Gene3D" id="2.60.40.1890">
    <property type="entry name" value="PCu(A)C copper chaperone"/>
    <property type="match status" value="1"/>
</dbReference>
<sequence length="153" mass="16856">MARLALGLGGLLLAATAVAHDFRVGDLVIDHPYAVPSPAGAANGVAYLRGIRNRGTVPDRLLGASTSVAQRIELHEMRMDGEVMRMREVPGIDLPPGQEVSLRHGQRYHFMLVKLDKPLAVGDRFEMTLRFEKAGEYKVPVEVQQPRAHHHGH</sequence>
<evidence type="ECO:0000313" key="3">
    <source>
        <dbReference type="Proteomes" id="UP000516057"/>
    </source>
</evidence>
<organism evidence="2 3">
    <name type="scientific">Paenacidovorax monticola</name>
    <dbReference type="NCBI Taxonomy" id="1926868"/>
    <lineage>
        <taxon>Bacteria</taxon>
        <taxon>Pseudomonadati</taxon>
        <taxon>Pseudomonadota</taxon>
        <taxon>Betaproteobacteria</taxon>
        <taxon>Burkholderiales</taxon>
        <taxon>Comamonadaceae</taxon>
        <taxon>Paenacidovorax</taxon>
    </lineage>
</organism>
<feature type="signal peptide" evidence="1">
    <location>
        <begin position="1"/>
        <end position="19"/>
    </location>
</feature>
<keyword evidence="1" id="KW-0732">Signal</keyword>
<accession>A0A7H0HH94</accession>
<dbReference type="RefSeq" id="WP_187736891.1">
    <property type="nucleotide sequence ID" value="NZ_CP060790.1"/>
</dbReference>
<dbReference type="AlphaFoldDB" id="A0A7H0HH94"/>
<dbReference type="InterPro" id="IPR036182">
    <property type="entry name" value="PCuAC_sf"/>
</dbReference>
<dbReference type="Proteomes" id="UP000516057">
    <property type="component" value="Chromosome"/>
</dbReference>
<reference evidence="2 3" key="1">
    <citation type="submission" date="2020-08" db="EMBL/GenBank/DDBJ databases">
        <title>Genome sequence of Acidovorax monticola KACC 19171T.</title>
        <authorList>
            <person name="Hyun D.-W."/>
            <person name="Bae J.-W."/>
        </authorList>
    </citation>
    <scope>NUCLEOTIDE SEQUENCE [LARGE SCALE GENOMIC DNA]</scope>
    <source>
        <strain evidence="2 3">KACC 19171</strain>
    </source>
</reference>
<proteinExistence type="predicted"/>